<gene>
    <name evidence="2" type="ORF">GR328_18065</name>
</gene>
<keyword evidence="3" id="KW-1185">Reference proteome</keyword>
<feature type="domain" description="DUF4189" evidence="1">
    <location>
        <begin position="34"/>
        <end position="86"/>
    </location>
</feature>
<dbReference type="OrthoDB" id="8086271at2"/>
<evidence type="ECO:0000313" key="2">
    <source>
        <dbReference type="EMBL" id="MXQ13336.1"/>
    </source>
</evidence>
<dbReference type="InterPro" id="IPR025240">
    <property type="entry name" value="DUF4189"/>
</dbReference>
<protein>
    <submittedName>
        <fullName evidence="2">DUF4189 domain-containing protein</fullName>
    </submittedName>
</protein>
<accession>A0A7X3MUD8</accession>
<dbReference type="AlphaFoldDB" id="A0A7X3MUD8"/>
<dbReference type="EMBL" id="WURB01000015">
    <property type="protein sequence ID" value="MXQ13336.1"/>
    <property type="molecule type" value="Genomic_DNA"/>
</dbReference>
<evidence type="ECO:0000313" key="3">
    <source>
        <dbReference type="Proteomes" id="UP000436483"/>
    </source>
</evidence>
<reference evidence="2 3" key="1">
    <citation type="submission" date="2019-12" db="EMBL/GenBank/DDBJ databases">
        <authorList>
            <person name="Yuan C.-G."/>
        </authorList>
    </citation>
    <scope>NUCLEOTIDE SEQUENCE [LARGE SCALE GENOMIC DNA]</scope>
    <source>
        <strain evidence="2 3">KCTC 23863</strain>
    </source>
</reference>
<sequence length="87" mass="9456">MKHCERVGGRQCAVVITLHNDRHWDDNDATGSPYDHCGALAVGKSRSPGAARWGAVSAKTRNDTEDLALTACISGNEQCEVREWVCT</sequence>
<name>A0A7X3MUD8_9HYPH</name>
<reference evidence="2 3" key="2">
    <citation type="submission" date="2020-01" db="EMBL/GenBank/DDBJ databases">
        <title>Microvirga sp. nov., an arsenate reduction bacterium isolated from Tibet hotspring sediments.</title>
        <authorList>
            <person name="Xian W.-D."/>
            <person name="Li W.-J."/>
        </authorList>
    </citation>
    <scope>NUCLEOTIDE SEQUENCE [LARGE SCALE GENOMIC DNA]</scope>
    <source>
        <strain evidence="2 3">KCTC 23863</strain>
    </source>
</reference>
<dbReference type="Pfam" id="PF13827">
    <property type="entry name" value="DUF4189"/>
    <property type="match status" value="1"/>
</dbReference>
<dbReference type="Proteomes" id="UP000436483">
    <property type="component" value="Unassembled WGS sequence"/>
</dbReference>
<evidence type="ECO:0000259" key="1">
    <source>
        <dbReference type="Pfam" id="PF13827"/>
    </source>
</evidence>
<comment type="caution">
    <text evidence="2">The sequence shown here is derived from an EMBL/GenBank/DDBJ whole genome shotgun (WGS) entry which is preliminary data.</text>
</comment>
<proteinExistence type="predicted"/>
<organism evidence="2 3">
    <name type="scientific">Microvirga makkahensis</name>
    <dbReference type="NCBI Taxonomy" id="1128670"/>
    <lineage>
        <taxon>Bacteria</taxon>
        <taxon>Pseudomonadati</taxon>
        <taxon>Pseudomonadota</taxon>
        <taxon>Alphaproteobacteria</taxon>
        <taxon>Hyphomicrobiales</taxon>
        <taxon>Methylobacteriaceae</taxon>
        <taxon>Microvirga</taxon>
    </lineage>
</organism>